<dbReference type="PROSITE" id="PS50234">
    <property type="entry name" value="VWFA"/>
    <property type="match status" value="1"/>
</dbReference>
<dbReference type="SUPFAM" id="SSF53300">
    <property type="entry name" value="vWA-like"/>
    <property type="match status" value="1"/>
</dbReference>
<dbReference type="PROSITE" id="PS00406">
    <property type="entry name" value="ACTINS_1"/>
    <property type="match status" value="1"/>
</dbReference>
<dbReference type="SUPFAM" id="SSF53067">
    <property type="entry name" value="Actin-like ATPase domain"/>
    <property type="match status" value="3"/>
</dbReference>
<dbReference type="FunFam" id="3.30.420.40:FF:000148">
    <property type="entry name" value="Actin, alpha skeletal muscle"/>
    <property type="match status" value="1"/>
</dbReference>
<gene>
    <name evidence="10" type="ORF">M0812_21409</name>
</gene>
<reference evidence="10" key="1">
    <citation type="submission" date="2022-08" db="EMBL/GenBank/DDBJ databases">
        <title>Novel sulphate-reducing endosymbionts in the free-living metamonad Anaeramoeba.</title>
        <authorList>
            <person name="Jerlstrom-Hultqvist J."/>
            <person name="Cepicka I."/>
            <person name="Gallot-Lavallee L."/>
            <person name="Salas-Leiva D."/>
            <person name="Curtis B.A."/>
            <person name="Zahonova K."/>
            <person name="Pipaliya S."/>
            <person name="Dacks J."/>
            <person name="Roger A.J."/>
        </authorList>
    </citation>
    <scope>NUCLEOTIDE SEQUENCE</scope>
    <source>
        <strain evidence="10">Busselton2</strain>
    </source>
</reference>
<dbReference type="InterPro" id="IPR004001">
    <property type="entry name" value="Actin_CS"/>
</dbReference>
<evidence type="ECO:0000259" key="9">
    <source>
        <dbReference type="PROSITE" id="PS51468"/>
    </source>
</evidence>
<feature type="domain" description="VIT" evidence="9">
    <location>
        <begin position="1"/>
        <end position="129"/>
    </location>
</feature>
<dbReference type="Pfam" id="PF08487">
    <property type="entry name" value="VIT"/>
    <property type="match status" value="1"/>
</dbReference>
<feature type="compositionally biased region" description="Basic and acidic residues" evidence="7">
    <location>
        <begin position="1005"/>
        <end position="1018"/>
    </location>
</feature>
<dbReference type="FunFam" id="3.90.640.10:FF:000047">
    <property type="entry name" value="Actin, alpha skeletal muscle"/>
    <property type="match status" value="1"/>
</dbReference>
<dbReference type="Gene3D" id="3.90.640.10">
    <property type="entry name" value="Actin, Chain A, domain 4"/>
    <property type="match status" value="1"/>
</dbReference>
<dbReference type="SMART" id="SM00268">
    <property type="entry name" value="ACTIN"/>
    <property type="match status" value="1"/>
</dbReference>
<dbReference type="AlphaFoldDB" id="A0AAV7YXM3"/>
<dbReference type="InterPro" id="IPR036465">
    <property type="entry name" value="vWFA_dom_sf"/>
</dbReference>
<dbReference type="PROSITE" id="PS51468">
    <property type="entry name" value="VIT"/>
    <property type="match status" value="1"/>
</dbReference>
<protein>
    <submittedName>
        <fullName evidence="10">von willebrand factor a domain-containing protein 5a</fullName>
    </submittedName>
</protein>
<evidence type="ECO:0000256" key="6">
    <source>
        <dbReference type="RuleBase" id="RU000487"/>
    </source>
</evidence>
<evidence type="ECO:0000313" key="11">
    <source>
        <dbReference type="Proteomes" id="UP001146793"/>
    </source>
</evidence>
<dbReference type="InterPro" id="IPR013694">
    <property type="entry name" value="VIT"/>
</dbReference>
<name>A0AAV7YXM3_9EUKA</name>
<dbReference type="InterPro" id="IPR043129">
    <property type="entry name" value="ATPase_NBD"/>
</dbReference>
<dbReference type="PRINTS" id="PR00190">
    <property type="entry name" value="ACTIN"/>
</dbReference>
<organism evidence="10 11">
    <name type="scientific">Anaeramoeba flamelloides</name>
    <dbReference type="NCBI Taxonomy" id="1746091"/>
    <lineage>
        <taxon>Eukaryota</taxon>
        <taxon>Metamonada</taxon>
        <taxon>Anaeramoebidae</taxon>
        <taxon>Anaeramoeba</taxon>
    </lineage>
</organism>
<evidence type="ECO:0000256" key="4">
    <source>
        <dbReference type="ARBA" id="ARBA00022840"/>
    </source>
</evidence>
<comment type="similarity">
    <text evidence="6">Belongs to the actin family.</text>
</comment>
<dbReference type="PANTHER" id="PTHR45737">
    <property type="entry name" value="VON WILLEBRAND FACTOR A DOMAIN-CONTAINING PROTEIN 5A"/>
    <property type="match status" value="1"/>
</dbReference>
<evidence type="ECO:0000256" key="3">
    <source>
        <dbReference type="ARBA" id="ARBA00022741"/>
    </source>
</evidence>
<dbReference type="SMART" id="SM00327">
    <property type="entry name" value="VWA"/>
    <property type="match status" value="1"/>
</dbReference>
<evidence type="ECO:0000256" key="5">
    <source>
        <dbReference type="ARBA" id="ARBA00023212"/>
    </source>
</evidence>
<proteinExistence type="inferred from homology"/>
<feature type="region of interest" description="Disordered" evidence="7">
    <location>
        <begin position="986"/>
        <end position="1029"/>
    </location>
</feature>
<keyword evidence="5" id="KW-0206">Cytoskeleton</keyword>
<dbReference type="InterPro" id="IPR004000">
    <property type="entry name" value="Actin"/>
</dbReference>
<dbReference type="GO" id="GO:0005856">
    <property type="term" value="C:cytoskeleton"/>
    <property type="evidence" value="ECO:0007669"/>
    <property type="project" value="UniProtKB-SubCell"/>
</dbReference>
<feature type="domain" description="VWFA" evidence="8">
    <location>
        <begin position="270"/>
        <end position="439"/>
    </location>
</feature>
<dbReference type="Proteomes" id="UP001146793">
    <property type="component" value="Unassembled WGS sequence"/>
</dbReference>
<accession>A0AAV7YXM3</accession>
<dbReference type="Pfam" id="PF00022">
    <property type="entry name" value="Actin"/>
    <property type="match status" value="2"/>
</dbReference>
<evidence type="ECO:0000313" key="10">
    <source>
        <dbReference type="EMBL" id="KAJ3432468.1"/>
    </source>
</evidence>
<evidence type="ECO:0000256" key="7">
    <source>
        <dbReference type="SAM" id="MobiDB-lite"/>
    </source>
</evidence>
<comment type="subcellular location">
    <subcellularLocation>
        <location evidence="1">Cytoplasm</location>
        <location evidence="1">Cytoskeleton</location>
    </subcellularLocation>
</comment>
<feature type="compositionally biased region" description="Acidic residues" evidence="7">
    <location>
        <begin position="1019"/>
        <end position="1028"/>
    </location>
</feature>
<evidence type="ECO:0000259" key="8">
    <source>
        <dbReference type="PROSITE" id="PS50234"/>
    </source>
</evidence>
<feature type="compositionally biased region" description="Basic and acidic residues" evidence="7">
    <location>
        <begin position="986"/>
        <end position="998"/>
    </location>
</feature>
<keyword evidence="2" id="KW-0963">Cytoplasm</keyword>
<sequence>MTTFGLINESSKSLVPLKGIKVHCKVRDFFGQVSITQHYRNDQEIAITAKFVFPLDSQCTVNSFEVWAGEKHIVGGIKEKKEAKEEFKKEIQKGNSVAKMEKKSGDIFQVAIGNIQPNETCIVLLKYVQELDTRGKNNVIVDLPKTIGPKYVPQDVIEDENEKNIMDTLSKYQFSGYVCYGTKYEFDFEMKNEIEALNCGDHPLDYELIKNKCKFQYEPTEEEFNKSIHLEIKVKGLCEPRAIVEETENGQKFAACAFYPDLSEQEVNTEIIFVIDRSGSMCGKRMGFAREALSICLHSLTVTCYFNIVGFGSDFKFLFENGSVAYNQKNLKRAKKHVKGMSANLGGTEILKPLNEIFLSDSKEGFSRQIFLITDGEVSNTQAVISKVRKNRSNTRVFTFGIGHGASSELVKGVAMAGGGKSCLIKDNENIRKKVLKQLDYCLQPTVTDLRFEIKDLPQPLIVAPYKLPPLFFKTKYVIYLLLDGDKMGHLKLKGQTANGSVEWDLVIDPSACEGGNLISSLAAKKMIENLENRTSKYHDNNFELKNDIKQSTVDNEIINLSKNYNILSKMTSYIAVIENNNKNEKENEMIPIMRVPISDLQKSNNSSSSIGSYSSSSYSMSGYGGGYRGIMVGMGQKDSYIGDEAQSKRGILTLHYPIEQGIVTNWDNMEKILHHTFYNELRVAPEEHPVIITENCQNLKFHKERMTQIMFETFNVPALFLVDENISIICSHGMKSGIVVHFGSSIIQVTAVYRFEVLKQTSLKMNFGGDRLTKYLGELLLERGYSLTTKAEREIVGDIKEKLCYVALDFDQEMQDSRKASAIERDYELPDGQIITIGNELFRSTEPLFQPSLIGENGKGLAECIAHLLLSCKEEIRDELAQHILLEGGTSLLPKINDRIYRDVQSLIKNDLPDLKIKVQAIPERKFSNWIGGSILLSLTSFIEAGIISYEYDQTGPTIIHESSKRVTECLQKLYKVYEKKDEKKGEKIQEENKNEKEEEVEEEKLKKKEEEKKKKEEEEEEEEEWEGLVLDCGSSFIKAGFAGDDAPTAVFPSIVGRPRHYGAMVGMGSYSSYSPSSSTTVTKVIKKKPKYDDIIDLQFALGYWELNEKIAKLIDLNLKAIQDSKPNEINEQMWITLVVIAAFQKKWLKNKIEWSLVVKKAKKWIKSQKNVDYQKLLSLAEKLF</sequence>
<dbReference type="InterPro" id="IPR002035">
    <property type="entry name" value="VWF_A"/>
</dbReference>
<keyword evidence="4" id="KW-0067">ATP-binding</keyword>
<comment type="caution">
    <text evidence="10">The sequence shown here is derived from an EMBL/GenBank/DDBJ whole genome shotgun (WGS) entry which is preliminary data.</text>
</comment>
<dbReference type="Gene3D" id="3.40.50.410">
    <property type="entry name" value="von Willebrand factor, type A domain"/>
    <property type="match status" value="1"/>
</dbReference>
<dbReference type="Gene3D" id="3.30.420.40">
    <property type="match status" value="3"/>
</dbReference>
<keyword evidence="3" id="KW-0547">Nucleotide-binding</keyword>
<dbReference type="PANTHER" id="PTHR45737:SF6">
    <property type="entry name" value="VON WILLEBRAND FACTOR A DOMAIN-CONTAINING PROTEIN 5A"/>
    <property type="match status" value="1"/>
</dbReference>
<dbReference type="Pfam" id="PF13768">
    <property type="entry name" value="VWA_3"/>
    <property type="match status" value="1"/>
</dbReference>
<evidence type="ECO:0000256" key="1">
    <source>
        <dbReference type="ARBA" id="ARBA00004245"/>
    </source>
</evidence>
<dbReference type="GO" id="GO:0005524">
    <property type="term" value="F:ATP binding"/>
    <property type="evidence" value="ECO:0007669"/>
    <property type="project" value="UniProtKB-KW"/>
</dbReference>
<evidence type="ECO:0000256" key="2">
    <source>
        <dbReference type="ARBA" id="ARBA00022490"/>
    </source>
</evidence>
<dbReference type="EMBL" id="JANTQA010000047">
    <property type="protein sequence ID" value="KAJ3432468.1"/>
    <property type="molecule type" value="Genomic_DNA"/>
</dbReference>
<dbReference type="SMART" id="SM00609">
    <property type="entry name" value="VIT"/>
    <property type="match status" value="1"/>
</dbReference>